<dbReference type="EMBL" id="PQVF01000006">
    <property type="protein sequence ID" value="POY36638.1"/>
    <property type="molecule type" value="Genomic_DNA"/>
</dbReference>
<evidence type="ECO:0000313" key="1">
    <source>
        <dbReference type="EMBL" id="POY36638.1"/>
    </source>
</evidence>
<dbReference type="Proteomes" id="UP000236893">
    <property type="component" value="Unassembled WGS sequence"/>
</dbReference>
<dbReference type="RefSeq" id="WP_103788941.1">
    <property type="nucleotide sequence ID" value="NZ_PQVF01000006.1"/>
</dbReference>
<organism evidence="1 2">
    <name type="scientific">Solitalea longa</name>
    <dbReference type="NCBI Taxonomy" id="2079460"/>
    <lineage>
        <taxon>Bacteria</taxon>
        <taxon>Pseudomonadati</taxon>
        <taxon>Bacteroidota</taxon>
        <taxon>Sphingobacteriia</taxon>
        <taxon>Sphingobacteriales</taxon>
        <taxon>Sphingobacteriaceae</taxon>
        <taxon>Solitalea</taxon>
    </lineage>
</organism>
<proteinExistence type="predicted"/>
<protein>
    <submittedName>
        <fullName evidence="1">Transcriptional regulator</fullName>
    </submittedName>
</protein>
<reference evidence="1 2" key="1">
    <citation type="submission" date="2018-01" db="EMBL/GenBank/DDBJ databases">
        <authorList>
            <person name="Gaut B.S."/>
            <person name="Morton B.R."/>
            <person name="Clegg M.T."/>
            <person name="Duvall M.R."/>
        </authorList>
    </citation>
    <scope>NUCLEOTIDE SEQUENCE [LARGE SCALE GENOMIC DNA]</scope>
    <source>
        <strain evidence="1 2">HR-AV</strain>
    </source>
</reference>
<gene>
    <name evidence="1" type="ORF">C3K47_09705</name>
</gene>
<keyword evidence="2" id="KW-1185">Reference proteome</keyword>
<name>A0A2S5A210_9SPHI</name>
<evidence type="ECO:0000313" key="2">
    <source>
        <dbReference type="Proteomes" id="UP000236893"/>
    </source>
</evidence>
<accession>A0A2S5A210</accession>
<dbReference type="AlphaFoldDB" id="A0A2S5A210"/>
<sequence>METVKIDTDIKVMYVTAKSFPDGVLEAHQSLHSKISFTTQRKYFGISRPENNHGIVYRAAAEELKTGEAEEWGYETLTLKKGNYISQTINDYMKDLESIGRTFQELLQHPNIDPEGYCVELYLSDKDVQCMVRLAE</sequence>
<dbReference type="OrthoDB" id="328886at2"/>
<comment type="caution">
    <text evidence="1">The sequence shown here is derived from an EMBL/GenBank/DDBJ whole genome shotgun (WGS) entry which is preliminary data.</text>
</comment>